<dbReference type="InterPro" id="IPR000639">
    <property type="entry name" value="Epox_hydrolase-like"/>
</dbReference>
<dbReference type="PANTHER" id="PTHR43329">
    <property type="entry name" value="EPOXIDE HYDROLASE"/>
    <property type="match status" value="1"/>
</dbReference>
<feature type="domain" description="AB hydrolase-1" evidence="4">
    <location>
        <begin position="57"/>
        <end position="128"/>
    </location>
</feature>
<keyword evidence="6" id="KW-1185">Reference proteome</keyword>
<evidence type="ECO:0000259" key="4">
    <source>
        <dbReference type="Pfam" id="PF00561"/>
    </source>
</evidence>
<evidence type="ECO:0000256" key="1">
    <source>
        <dbReference type="ARBA" id="ARBA00022801"/>
    </source>
</evidence>
<reference evidence="5" key="1">
    <citation type="submission" date="2022-05" db="EMBL/GenBank/DDBJ databases">
        <title>The Musa troglodytarum L. genome provides insights into the mechanism of non-climacteric behaviour and enrichment of carotenoids.</title>
        <authorList>
            <person name="Wang J."/>
        </authorList>
    </citation>
    <scope>NUCLEOTIDE SEQUENCE</scope>
    <source>
        <tissue evidence="5">Leaf</tissue>
    </source>
</reference>
<dbReference type="AlphaFoldDB" id="A0A9E7HDG8"/>
<protein>
    <submittedName>
        <fullName evidence="5">Alpha/beta hydrolase fold</fullName>
    </submittedName>
</protein>
<feature type="region of interest" description="Disordered" evidence="3">
    <location>
        <begin position="15"/>
        <end position="34"/>
    </location>
</feature>
<sequence length="372" mass="40954">MLRVARALRSRIPRSGGCRAVHRDPTPTDDGAGEGISHRMVSVNGINMHVAEKGEGPTVLLLHGFPELWYTWRHQMQGLAARGFRAVAPDLRGFGDTDAPPAAAAYSILHIVGDLIALLDSLGQDKVIEALDSLCVELRVLVGPSLCSCSMATGVCGGARLGVDGGVESEYVPAGQGEGNARSSPPRNPTRKSLEYLRTVFGDDYYICRFQEPGKIEVEFARLGTAWVLKKFLTYRNPGPLYITKDQGWGSSDSEIPLPSWLSEVDINYYTSKYEKAGFTGCLNYYRSLDLNWELTAPWTGARIKVPAKFIVGDLDLTYHSPGAQDFIHKGGLKNYVPLLDEVVVMKEVGHFINEEKPNEITENICDFITKF</sequence>
<dbReference type="InterPro" id="IPR000073">
    <property type="entry name" value="AB_hydrolase_1"/>
</dbReference>
<evidence type="ECO:0000313" key="5">
    <source>
        <dbReference type="EMBL" id="URE28097.1"/>
    </source>
</evidence>
<dbReference type="Proteomes" id="UP001055439">
    <property type="component" value="Chromosome 8"/>
</dbReference>
<evidence type="ECO:0000256" key="2">
    <source>
        <dbReference type="ARBA" id="ARBA00038334"/>
    </source>
</evidence>
<dbReference type="Gene3D" id="3.40.50.1820">
    <property type="entry name" value="alpha/beta hydrolase"/>
    <property type="match status" value="2"/>
</dbReference>
<dbReference type="EMBL" id="CP097510">
    <property type="protein sequence ID" value="URE28097.1"/>
    <property type="molecule type" value="Genomic_DNA"/>
</dbReference>
<gene>
    <name evidence="5" type="ORF">MUK42_16644</name>
</gene>
<accession>A0A9E7HDG8</accession>
<organism evidence="5 6">
    <name type="scientific">Musa troglodytarum</name>
    <name type="common">fe'i banana</name>
    <dbReference type="NCBI Taxonomy" id="320322"/>
    <lineage>
        <taxon>Eukaryota</taxon>
        <taxon>Viridiplantae</taxon>
        <taxon>Streptophyta</taxon>
        <taxon>Embryophyta</taxon>
        <taxon>Tracheophyta</taxon>
        <taxon>Spermatophyta</taxon>
        <taxon>Magnoliopsida</taxon>
        <taxon>Liliopsida</taxon>
        <taxon>Zingiberales</taxon>
        <taxon>Musaceae</taxon>
        <taxon>Musa</taxon>
    </lineage>
</organism>
<name>A0A9E7HDG8_9LILI</name>
<dbReference type="SUPFAM" id="SSF53474">
    <property type="entry name" value="alpha/beta-Hydrolases"/>
    <property type="match status" value="2"/>
</dbReference>
<dbReference type="GO" id="GO:0016787">
    <property type="term" value="F:hydrolase activity"/>
    <property type="evidence" value="ECO:0007669"/>
    <property type="project" value="UniProtKB-KW"/>
</dbReference>
<dbReference type="OrthoDB" id="7130006at2759"/>
<proteinExistence type="inferred from homology"/>
<evidence type="ECO:0000256" key="3">
    <source>
        <dbReference type="SAM" id="MobiDB-lite"/>
    </source>
</evidence>
<evidence type="ECO:0000313" key="6">
    <source>
        <dbReference type="Proteomes" id="UP001055439"/>
    </source>
</evidence>
<comment type="similarity">
    <text evidence="2">Belongs to the AB hydrolase superfamily. Epoxide hydrolase family.</text>
</comment>
<dbReference type="PRINTS" id="PR00412">
    <property type="entry name" value="EPOXHYDRLASE"/>
</dbReference>
<dbReference type="Pfam" id="PF00561">
    <property type="entry name" value="Abhydrolase_1"/>
    <property type="match status" value="1"/>
</dbReference>
<keyword evidence="1 5" id="KW-0378">Hydrolase</keyword>
<dbReference type="InterPro" id="IPR029058">
    <property type="entry name" value="AB_hydrolase_fold"/>
</dbReference>